<evidence type="ECO:0000256" key="6">
    <source>
        <dbReference type="SAM" id="MobiDB-lite"/>
    </source>
</evidence>
<comment type="subcellular location">
    <subcellularLocation>
        <location evidence="1">Cell membrane</location>
        <topology evidence="1">Multi-pass membrane protein</topology>
    </subcellularLocation>
</comment>
<keyword evidence="2" id="KW-1003">Cell membrane</keyword>
<organism evidence="9 10">
    <name type="scientific">Oerskovia gallyi</name>
    <dbReference type="NCBI Taxonomy" id="2762226"/>
    <lineage>
        <taxon>Bacteria</taxon>
        <taxon>Bacillati</taxon>
        <taxon>Actinomycetota</taxon>
        <taxon>Actinomycetes</taxon>
        <taxon>Micrococcales</taxon>
        <taxon>Cellulomonadaceae</taxon>
        <taxon>Oerskovia</taxon>
    </lineage>
</organism>
<feature type="region of interest" description="Disordered" evidence="6">
    <location>
        <begin position="60"/>
        <end position="161"/>
    </location>
</feature>
<evidence type="ECO:0000256" key="3">
    <source>
        <dbReference type="ARBA" id="ARBA00022692"/>
    </source>
</evidence>
<proteinExistence type="predicted"/>
<keyword evidence="5 7" id="KW-0472">Membrane</keyword>
<feature type="domain" description="Cardiolipin synthase N-terminal" evidence="8">
    <location>
        <begin position="13"/>
        <end position="57"/>
    </location>
</feature>
<feature type="transmembrane region" description="Helical" evidence="7">
    <location>
        <begin position="35"/>
        <end position="55"/>
    </location>
</feature>
<keyword evidence="10" id="KW-1185">Reference proteome</keyword>
<sequence>MSRVLLTLLAVGLAVYALSDCATSDENDRSGIPKGLWIVMIIFLPFVGPLAWILVSRTQRARHATAGGSPAPGRARPGARRRPAAPVAPDDDPDFLWKLEQQRRREARGEGTDPGPTAGPTPGGPSGSPRGTSDDDGPRDTSPGETDGAPGTPSSGSGDPA</sequence>
<evidence type="ECO:0000256" key="2">
    <source>
        <dbReference type="ARBA" id="ARBA00022475"/>
    </source>
</evidence>
<dbReference type="Pfam" id="PF13396">
    <property type="entry name" value="PLDc_N"/>
    <property type="match status" value="1"/>
</dbReference>
<feature type="compositionally biased region" description="Basic and acidic residues" evidence="6">
    <location>
        <begin position="95"/>
        <end position="111"/>
    </location>
</feature>
<feature type="compositionally biased region" description="Polar residues" evidence="6">
    <location>
        <begin position="152"/>
        <end position="161"/>
    </location>
</feature>
<evidence type="ECO:0000256" key="1">
    <source>
        <dbReference type="ARBA" id="ARBA00004651"/>
    </source>
</evidence>
<evidence type="ECO:0000313" key="10">
    <source>
        <dbReference type="Proteomes" id="UP000633601"/>
    </source>
</evidence>
<evidence type="ECO:0000313" key="9">
    <source>
        <dbReference type="EMBL" id="MBD8000001.1"/>
    </source>
</evidence>
<dbReference type="EMBL" id="JACSQE010000013">
    <property type="protein sequence ID" value="MBD8000001.1"/>
    <property type="molecule type" value="Genomic_DNA"/>
</dbReference>
<evidence type="ECO:0000256" key="4">
    <source>
        <dbReference type="ARBA" id="ARBA00022989"/>
    </source>
</evidence>
<protein>
    <submittedName>
        <fullName evidence="9">PLDc_N domain-containing protein</fullName>
    </submittedName>
</protein>
<reference evidence="9 10" key="1">
    <citation type="submission" date="2020-08" db="EMBL/GenBank/DDBJ databases">
        <title>A Genomic Blueprint of the Chicken Gut Microbiome.</title>
        <authorList>
            <person name="Gilroy R."/>
            <person name="Ravi A."/>
            <person name="Getino M."/>
            <person name="Pursley I."/>
            <person name="Horton D.L."/>
            <person name="Alikhan N.-F."/>
            <person name="Baker D."/>
            <person name="Gharbi K."/>
            <person name="Hall N."/>
            <person name="Watson M."/>
            <person name="Adriaenssens E.M."/>
            <person name="Foster-Nyarko E."/>
            <person name="Jarju S."/>
            <person name="Secka A."/>
            <person name="Antonio M."/>
            <person name="Oren A."/>
            <person name="Chaudhuri R."/>
            <person name="La Ragione R.M."/>
            <person name="Hildebrand F."/>
            <person name="Pallen M.J."/>
        </authorList>
    </citation>
    <scope>NUCLEOTIDE SEQUENCE [LARGE SCALE GENOMIC DNA]</scope>
    <source>
        <strain evidence="9 10">Sa2CUA8</strain>
    </source>
</reference>
<evidence type="ECO:0000259" key="8">
    <source>
        <dbReference type="Pfam" id="PF13396"/>
    </source>
</evidence>
<gene>
    <name evidence="9" type="ORF">H9640_15730</name>
</gene>
<comment type="caution">
    <text evidence="9">The sequence shown here is derived from an EMBL/GenBank/DDBJ whole genome shotgun (WGS) entry which is preliminary data.</text>
</comment>
<keyword evidence="3 7" id="KW-0812">Transmembrane</keyword>
<keyword evidence="4 7" id="KW-1133">Transmembrane helix</keyword>
<dbReference type="InterPro" id="IPR027379">
    <property type="entry name" value="CLS_N"/>
</dbReference>
<evidence type="ECO:0000256" key="5">
    <source>
        <dbReference type="ARBA" id="ARBA00023136"/>
    </source>
</evidence>
<accession>A0ABR8V5D8</accession>
<dbReference type="RefSeq" id="WP_191791719.1">
    <property type="nucleotide sequence ID" value="NZ_JACSQE010000013.1"/>
</dbReference>
<evidence type="ECO:0000256" key="7">
    <source>
        <dbReference type="SAM" id="Phobius"/>
    </source>
</evidence>
<name>A0ABR8V5D8_9CELL</name>
<dbReference type="Proteomes" id="UP000633601">
    <property type="component" value="Unassembled WGS sequence"/>
</dbReference>
<feature type="compositionally biased region" description="Low complexity" evidence="6">
    <location>
        <begin position="66"/>
        <end position="76"/>
    </location>
</feature>